<dbReference type="PATRIC" id="fig|1397.4.peg.3732"/>
<evidence type="ECO:0000313" key="2">
    <source>
        <dbReference type="EMBL" id="KLV21558.1"/>
    </source>
</evidence>
<proteinExistence type="predicted"/>
<organism evidence="2 4">
    <name type="scientific">Niallia circulans</name>
    <name type="common">Bacillus circulans</name>
    <dbReference type="NCBI Taxonomy" id="1397"/>
    <lineage>
        <taxon>Bacteria</taxon>
        <taxon>Bacillati</taxon>
        <taxon>Bacillota</taxon>
        <taxon>Bacilli</taxon>
        <taxon>Bacillales</taxon>
        <taxon>Bacillaceae</taxon>
        <taxon>Niallia</taxon>
    </lineage>
</organism>
<reference evidence="2 4" key="1">
    <citation type="submission" date="2015-05" db="EMBL/GenBank/DDBJ databases">
        <title>Whole genome sequence and identification of bacterial endophytes from Costus igneus.</title>
        <authorList>
            <person name="Lee Y.P."/>
            <person name="Gan H.M."/>
            <person name="Eng W."/>
            <person name="Wheatley M.S."/>
            <person name="Caraballo A."/>
            <person name="Polter S."/>
            <person name="Savka M.A."/>
            <person name="Hudson A.O."/>
        </authorList>
    </citation>
    <scope>NUCLEOTIDE SEQUENCE [LARGE SCALE GENOMIC DNA]</scope>
    <source>
        <strain evidence="2 4">RIT379</strain>
    </source>
</reference>
<dbReference type="CDD" id="cd14797">
    <property type="entry name" value="DUF302"/>
    <property type="match status" value="1"/>
</dbReference>
<evidence type="ECO:0000313" key="3">
    <source>
        <dbReference type="EMBL" id="MBR8672684.1"/>
    </source>
</evidence>
<comment type="caution">
    <text evidence="2">The sequence shown here is derived from an EMBL/GenBank/DDBJ whole genome shotgun (WGS) entry which is preliminary data.</text>
</comment>
<gene>
    <name evidence="2" type="ORF">ABW02_23045</name>
    <name evidence="3" type="ORF">KD144_24420</name>
</gene>
<dbReference type="OrthoDB" id="9791067at2"/>
<dbReference type="RefSeq" id="WP_016204460.1">
    <property type="nucleotide sequence ID" value="NZ_JAGTPX020000007.1"/>
</dbReference>
<accession>A0A0J1I6G8</accession>
<reference evidence="3" key="2">
    <citation type="submission" date="2021-04" db="EMBL/GenBank/DDBJ databases">
        <title>Genomic analysis of electroactive and textile dye degrading Bacillus circulans strain: DC10 isolated from constructed wetland-microbial fuel cells treating textile dye wastewaters.</title>
        <authorList>
            <person name="Patel D.U."/>
            <person name="Desai C.R."/>
        </authorList>
    </citation>
    <scope>NUCLEOTIDE SEQUENCE</scope>
    <source>
        <strain evidence="3">DC10</strain>
    </source>
</reference>
<evidence type="ECO:0000259" key="1">
    <source>
        <dbReference type="Pfam" id="PF03625"/>
    </source>
</evidence>
<dbReference type="AlphaFoldDB" id="A0A0J1I6G8"/>
<dbReference type="InterPro" id="IPR016796">
    <property type="entry name" value="UCP021774"/>
</dbReference>
<name>A0A0J1I6G8_NIACI</name>
<dbReference type="EMBL" id="LDPH01000037">
    <property type="protein sequence ID" value="KLV21558.1"/>
    <property type="molecule type" value="Genomic_DNA"/>
</dbReference>
<dbReference type="InterPro" id="IPR005180">
    <property type="entry name" value="DUF302"/>
</dbReference>
<dbReference type="Proteomes" id="UP000036045">
    <property type="component" value="Unassembled WGS sequence"/>
</dbReference>
<dbReference type="Gene3D" id="3.30.310.70">
    <property type="entry name" value="TT1751-like domain"/>
    <property type="match status" value="1"/>
</dbReference>
<dbReference type="PANTHER" id="PTHR38342">
    <property type="entry name" value="SLR5037 PROTEIN"/>
    <property type="match status" value="1"/>
</dbReference>
<sequence>MEFHYTVITNKTIDEAISSIEQNLKENKFGILWQLDLTATLQKKGVHSYTSPYRILEVCNPVEAARVLGYNPLVGYFLPCKITVYESEGKTKIGLPKPTAMIGLLNDPELKSIAENIEEILIDVLEKSK</sequence>
<feature type="domain" description="DUF302" evidence="1">
    <location>
        <begin position="35"/>
        <end position="98"/>
    </location>
</feature>
<dbReference type="Pfam" id="PF03625">
    <property type="entry name" value="DUF302"/>
    <property type="match status" value="1"/>
</dbReference>
<dbReference type="SUPFAM" id="SSF103247">
    <property type="entry name" value="TT1751-like"/>
    <property type="match status" value="1"/>
</dbReference>
<protein>
    <submittedName>
        <fullName evidence="3">DUF302 domain-containing protein</fullName>
    </submittedName>
</protein>
<dbReference type="PANTHER" id="PTHR38342:SF1">
    <property type="entry name" value="SLR5037 PROTEIN"/>
    <property type="match status" value="1"/>
</dbReference>
<dbReference type="PIRSF" id="PIRSF021774">
    <property type="entry name" value="UCP021774"/>
    <property type="match status" value="1"/>
</dbReference>
<dbReference type="EMBL" id="JAGTPX010000055">
    <property type="protein sequence ID" value="MBR8672684.1"/>
    <property type="molecule type" value="Genomic_DNA"/>
</dbReference>
<dbReference type="InterPro" id="IPR035923">
    <property type="entry name" value="TT1751-like_sf"/>
</dbReference>
<keyword evidence="4" id="KW-1185">Reference proteome</keyword>
<evidence type="ECO:0000313" key="4">
    <source>
        <dbReference type="Proteomes" id="UP000036045"/>
    </source>
</evidence>